<gene>
    <name evidence="5" type="ORF">LTR16_004654</name>
</gene>
<comment type="subunit">
    <text evidence="1">Component of the ribosome quality control complex (RQC).</text>
</comment>
<evidence type="ECO:0000256" key="1">
    <source>
        <dbReference type="RuleBase" id="RU367090"/>
    </source>
</evidence>
<comment type="pathway">
    <text evidence="1">Protein modification; protein ubiquitination.</text>
</comment>
<evidence type="ECO:0000259" key="4">
    <source>
        <dbReference type="Pfam" id="PF23280"/>
    </source>
</evidence>
<dbReference type="Proteomes" id="UP001357485">
    <property type="component" value="Unassembled WGS sequence"/>
</dbReference>
<keyword evidence="1" id="KW-0479">Metal-binding</keyword>
<keyword evidence="6" id="KW-1185">Reference proteome</keyword>
<dbReference type="PANTHER" id="PTHR12389:SF0">
    <property type="entry name" value="E3 UBIQUITIN-PROTEIN LIGASE LISTERIN"/>
    <property type="match status" value="1"/>
</dbReference>
<comment type="caution">
    <text evidence="5">The sequence shown here is derived from an EMBL/GenBank/DDBJ whole genome shotgun (WGS) entry which is preliminary data.</text>
</comment>
<evidence type="ECO:0000313" key="5">
    <source>
        <dbReference type="EMBL" id="KAK5120045.1"/>
    </source>
</evidence>
<evidence type="ECO:0000259" key="3">
    <source>
        <dbReference type="Pfam" id="PF22958"/>
    </source>
</evidence>
<reference evidence="5 6" key="1">
    <citation type="submission" date="2023-08" db="EMBL/GenBank/DDBJ databases">
        <title>Black Yeasts Isolated from many extreme environments.</title>
        <authorList>
            <person name="Coleine C."/>
            <person name="Stajich J.E."/>
            <person name="Selbmann L."/>
        </authorList>
    </citation>
    <scope>NUCLEOTIDE SEQUENCE [LARGE SCALE GENOMIC DNA]</scope>
    <source>
        <strain evidence="5 6">CCFEE 536</strain>
    </source>
</reference>
<comment type="similarity">
    <text evidence="1">Belongs to the LTN1 family.</text>
</comment>
<protein>
    <recommendedName>
        <fullName evidence="1">E3 ubiquitin-protein ligase listerin</fullName>
        <ecNumber evidence="1">2.3.2.27</ecNumber>
    </recommendedName>
    <alternativeName>
        <fullName evidence="1">RING-type E3 ubiquitin transferase listerin</fullName>
    </alternativeName>
</protein>
<feature type="non-terminal residue" evidence="5">
    <location>
        <position position="635"/>
    </location>
</feature>
<feature type="domain" description="E3 ubiquitin-protein ligase listerin N-terminal" evidence="3">
    <location>
        <begin position="43"/>
        <end position="115"/>
    </location>
</feature>
<feature type="region of interest" description="Disordered" evidence="2">
    <location>
        <begin position="616"/>
        <end position="635"/>
    </location>
</feature>
<dbReference type="InterPro" id="IPR057030">
    <property type="entry name" value="TPR_Rkr-1"/>
</dbReference>
<keyword evidence="1" id="KW-0833">Ubl conjugation pathway</keyword>
<feature type="domain" description="E3 ubiquitin-protein ligase listerin tetratricopeptide repeats region" evidence="4">
    <location>
        <begin position="362"/>
        <end position="523"/>
    </location>
</feature>
<comment type="catalytic activity">
    <reaction evidence="1">
        <text>S-ubiquitinyl-[E2 ubiquitin-conjugating enzyme]-L-cysteine + [acceptor protein]-L-lysine = [E2 ubiquitin-conjugating enzyme]-L-cysteine + N(6)-ubiquitinyl-[acceptor protein]-L-lysine.</text>
        <dbReference type="EC" id="2.3.2.27"/>
    </reaction>
</comment>
<sequence length="635" mass="68923">IVSLLSELQPEDVTKQQAVYDEILGQSSVWEFATSKDVPVRRSAFLSKALVSEQSGSSYDYVETLVALTNGYPTVWTEHYTGKKPVTSRLRQFLKRGSSGGPPEVWPAISNLFSSIPEAVLPHDLADAIHLLSEAHSGVTNKDEPRANASVAWKTYFVITETVCRRLSEEDQRRVAVQMLFPLIVQYIKPASEGTQWTLPGPQALTVLREALQTGLMKAIIDEHWSQMSDTLIEDVKISLPEQSKDFDKSQTAVATEGTRWATVQAEILKLDLTESQRAGLTQSIERVLRESFRVLKSRNGKPYGAAGVVDAVIRLCGHTLFEDSAMDHLVSSFVMHDLPGLILSPSCTRLMSILYSFAVHGGFSETWKTVVDTVLSASDSPVKLAALRALLYSEGMPSDRYPAASSPELQELIVQQYRLNVGGASDWTLLNHALKHSSSAMSAETVDKILTDMTNSLSMADKAPGTLHALDQVLKCNGRIIRDYIPTPNGQKLLPNLLFLSESADDRIAHKASEVSTIISRNADITASTQSMFEVLQNGLKEASPSSVSVDTLVELARKLVGDAQPPSLETVRNVLPNLSDWTAALTPFLDVSPRTALAIADPLGGAVYLASSSPTGPGTAAGVPHDPDGYSAA</sequence>
<evidence type="ECO:0000256" key="2">
    <source>
        <dbReference type="SAM" id="MobiDB-lite"/>
    </source>
</evidence>
<accession>A0ABR0KT61</accession>
<dbReference type="Pfam" id="PF22958">
    <property type="entry name" value="Ltn1_1st"/>
    <property type="match status" value="1"/>
</dbReference>
<dbReference type="InterPro" id="IPR039795">
    <property type="entry name" value="LTN1/Rkr1"/>
</dbReference>
<organism evidence="5 6">
    <name type="scientific">Cryomyces antarcticus</name>
    <dbReference type="NCBI Taxonomy" id="329879"/>
    <lineage>
        <taxon>Eukaryota</taxon>
        <taxon>Fungi</taxon>
        <taxon>Dikarya</taxon>
        <taxon>Ascomycota</taxon>
        <taxon>Pezizomycotina</taxon>
        <taxon>Dothideomycetes</taxon>
        <taxon>Dothideomycetes incertae sedis</taxon>
        <taxon>Cryomyces</taxon>
    </lineage>
</organism>
<evidence type="ECO:0000313" key="6">
    <source>
        <dbReference type="Proteomes" id="UP001357485"/>
    </source>
</evidence>
<keyword evidence="1" id="KW-0808">Transferase</keyword>
<name>A0ABR0KT61_9PEZI</name>
<keyword evidence="1" id="KW-0863">Zinc-finger</keyword>
<proteinExistence type="inferred from homology"/>
<dbReference type="Pfam" id="PF23280">
    <property type="entry name" value="TPR_26"/>
    <property type="match status" value="1"/>
</dbReference>
<dbReference type="PANTHER" id="PTHR12389">
    <property type="entry name" value="ZINC FINGER PROTEIN 294"/>
    <property type="match status" value="1"/>
</dbReference>
<dbReference type="EC" id="2.3.2.27" evidence="1"/>
<dbReference type="InterPro" id="IPR054476">
    <property type="entry name" value="Ltn1_N"/>
</dbReference>
<keyword evidence="1" id="KW-0862">Zinc</keyword>
<feature type="non-terminal residue" evidence="5">
    <location>
        <position position="1"/>
    </location>
</feature>
<comment type="function">
    <text evidence="1">E3 ubiquitin-protein ligase. Component of the ribosome quality control complex (RQC), a ribosome-associated complex that mediates ubiquitination and extraction of incompletely synthesized nascent chains for proteasomal degradation.</text>
</comment>
<dbReference type="EMBL" id="JAVRRA010025262">
    <property type="protein sequence ID" value="KAK5120045.1"/>
    <property type="molecule type" value="Genomic_DNA"/>
</dbReference>